<feature type="region of interest" description="Disordered" evidence="1">
    <location>
        <begin position="116"/>
        <end position="137"/>
    </location>
</feature>
<gene>
    <name evidence="2" type="ORF">E2C01_071443</name>
</gene>
<evidence type="ECO:0000256" key="1">
    <source>
        <dbReference type="SAM" id="MobiDB-lite"/>
    </source>
</evidence>
<feature type="region of interest" description="Disordered" evidence="1">
    <location>
        <begin position="1"/>
        <end position="24"/>
    </location>
</feature>
<evidence type="ECO:0000313" key="2">
    <source>
        <dbReference type="EMBL" id="MPC77006.1"/>
    </source>
</evidence>
<feature type="compositionally biased region" description="Polar residues" evidence="1">
    <location>
        <begin position="11"/>
        <end position="23"/>
    </location>
</feature>
<proteinExistence type="predicted"/>
<organism evidence="2 3">
    <name type="scientific">Portunus trituberculatus</name>
    <name type="common">Swimming crab</name>
    <name type="synonym">Neptunus trituberculatus</name>
    <dbReference type="NCBI Taxonomy" id="210409"/>
    <lineage>
        <taxon>Eukaryota</taxon>
        <taxon>Metazoa</taxon>
        <taxon>Ecdysozoa</taxon>
        <taxon>Arthropoda</taxon>
        <taxon>Crustacea</taxon>
        <taxon>Multicrustacea</taxon>
        <taxon>Malacostraca</taxon>
        <taxon>Eumalacostraca</taxon>
        <taxon>Eucarida</taxon>
        <taxon>Decapoda</taxon>
        <taxon>Pleocyemata</taxon>
        <taxon>Brachyura</taxon>
        <taxon>Eubrachyura</taxon>
        <taxon>Portunoidea</taxon>
        <taxon>Portunidae</taxon>
        <taxon>Portuninae</taxon>
        <taxon>Portunus</taxon>
    </lineage>
</organism>
<protein>
    <submittedName>
        <fullName evidence="2">Uncharacterized protein</fullName>
    </submittedName>
</protein>
<reference evidence="2 3" key="1">
    <citation type="submission" date="2019-05" db="EMBL/GenBank/DDBJ databases">
        <title>Another draft genome of Portunus trituberculatus and its Hox gene families provides insights of decapod evolution.</title>
        <authorList>
            <person name="Jeong J.-H."/>
            <person name="Song I."/>
            <person name="Kim S."/>
            <person name="Choi T."/>
            <person name="Kim D."/>
            <person name="Ryu S."/>
            <person name="Kim W."/>
        </authorList>
    </citation>
    <scope>NUCLEOTIDE SEQUENCE [LARGE SCALE GENOMIC DNA]</scope>
    <source>
        <tissue evidence="2">Muscle</tissue>
    </source>
</reference>
<dbReference type="AlphaFoldDB" id="A0A5B7I4Y9"/>
<accession>A0A5B7I4Y9</accession>
<dbReference type="Proteomes" id="UP000324222">
    <property type="component" value="Unassembled WGS sequence"/>
</dbReference>
<dbReference type="EMBL" id="VSRR010044787">
    <property type="protein sequence ID" value="MPC77006.1"/>
    <property type="molecule type" value="Genomic_DNA"/>
</dbReference>
<sequence length="137" mass="14814">MGDHEDGRTQEAGQGSEWLTLTHPSLRELDRVQNGTETKTSAGSESIAVQATITTTTTTISAIIYHHHNASSSKTTTTIIPPLPLTSATIPGTIFQELAGSQDFLWSWREVGGTGMRGTQLRNPRSPLPPHCSRSFT</sequence>
<name>A0A5B7I4Y9_PORTR</name>
<keyword evidence="3" id="KW-1185">Reference proteome</keyword>
<evidence type="ECO:0000313" key="3">
    <source>
        <dbReference type="Proteomes" id="UP000324222"/>
    </source>
</evidence>
<comment type="caution">
    <text evidence="2">The sequence shown here is derived from an EMBL/GenBank/DDBJ whole genome shotgun (WGS) entry which is preliminary data.</text>
</comment>